<dbReference type="InterPro" id="IPR016166">
    <property type="entry name" value="FAD-bd_PCMH"/>
</dbReference>
<organism evidence="6 7">
    <name type="scientific">Pedobacter steynii</name>
    <dbReference type="NCBI Taxonomy" id="430522"/>
    <lineage>
        <taxon>Bacteria</taxon>
        <taxon>Pseudomonadati</taxon>
        <taxon>Bacteroidota</taxon>
        <taxon>Sphingobacteriia</taxon>
        <taxon>Sphingobacteriales</taxon>
        <taxon>Sphingobacteriaceae</taxon>
        <taxon>Pedobacter</taxon>
    </lineage>
</organism>
<dbReference type="Pfam" id="PF01565">
    <property type="entry name" value="FAD_binding_4"/>
    <property type="match status" value="1"/>
</dbReference>
<keyword evidence="3" id="KW-0274">FAD</keyword>
<dbReference type="Pfam" id="PF02913">
    <property type="entry name" value="FAD-oxidase_C"/>
    <property type="match status" value="1"/>
</dbReference>
<dbReference type="OrthoDB" id="9767256at2"/>
<dbReference type="RefSeq" id="WP_083361874.1">
    <property type="nucleotide sequence ID" value="NZ_FNGY01000004.1"/>
</dbReference>
<gene>
    <name evidence="6" type="ORF">SAMN05421820_104428</name>
</gene>
<dbReference type="InterPro" id="IPR016164">
    <property type="entry name" value="FAD-linked_Oxase-like_C"/>
</dbReference>
<dbReference type="InterPro" id="IPR051914">
    <property type="entry name" value="FAD-linked_OxidoTrans_Type4"/>
</dbReference>
<evidence type="ECO:0000256" key="4">
    <source>
        <dbReference type="ARBA" id="ARBA00023002"/>
    </source>
</evidence>
<dbReference type="Gene3D" id="3.30.70.2740">
    <property type="match status" value="1"/>
</dbReference>
<dbReference type="InterPro" id="IPR016171">
    <property type="entry name" value="Vanillyl_alc_oxidase_C-sub2"/>
</dbReference>
<evidence type="ECO:0000313" key="7">
    <source>
        <dbReference type="Proteomes" id="UP000183200"/>
    </source>
</evidence>
<dbReference type="GO" id="GO:0016491">
    <property type="term" value="F:oxidoreductase activity"/>
    <property type="evidence" value="ECO:0007669"/>
    <property type="project" value="UniProtKB-KW"/>
</dbReference>
<dbReference type="InterPro" id="IPR016169">
    <property type="entry name" value="FAD-bd_PCMH_sub2"/>
</dbReference>
<keyword evidence="2" id="KW-0285">Flavoprotein</keyword>
<evidence type="ECO:0000313" key="6">
    <source>
        <dbReference type="EMBL" id="SDM68797.1"/>
    </source>
</evidence>
<dbReference type="InterPro" id="IPR006094">
    <property type="entry name" value="Oxid_FAD_bind_N"/>
</dbReference>
<dbReference type="InterPro" id="IPR004113">
    <property type="entry name" value="FAD-bd_oxidored_4_C"/>
</dbReference>
<dbReference type="AlphaFoldDB" id="A0A1G9V9Q4"/>
<proteinExistence type="predicted"/>
<comment type="cofactor">
    <cofactor evidence="1">
        <name>FAD</name>
        <dbReference type="ChEBI" id="CHEBI:57692"/>
    </cofactor>
</comment>
<dbReference type="PROSITE" id="PS51387">
    <property type="entry name" value="FAD_PCMH"/>
    <property type="match status" value="1"/>
</dbReference>
<reference evidence="7" key="1">
    <citation type="submission" date="2016-10" db="EMBL/GenBank/DDBJ databases">
        <authorList>
            <person name="Varghese N."/>
            <person name="Submissions S."/>
        </authorList>
    </citation>
    <scope>NUCLEOTIDE SEQUENCE [LARGE SCALE GENOMIC DNA]</scope>
    <source>
        <strain evidence="7">DSM 19110</strain>
    </source>
</reference>
<dbReference type="EMBL" id="FNGY01000004">
    <property type="protein sequence ID" value="SDM68797.1"/>
    <property type="molecule type" value="Genomic_DNA"/>
</dbReference>
<keyword evidence="7" id="KW-1185">Reference proteome</keyword>
<keyword evidence="4" id="KW-0560">Oxidoreductase</keyword>
<name>A0A1G9V9Q4_9SPHI</name>
<dbReference type="Proteomes" id="UP000183200">
    <property type="component" value="Unassembled WGS sequence"/>
</dbReference>
<dbReference type="GO" id="GO:0071949">
    <property type="term" value="F:FAD binding"/>
    <property type="evidence" value="ECO:0007669"/>
    <property type="project" value="InterPro"/>
</dbReference>
<dbReference type="InterPro" id="IPR036318">
    <property type="entry name" value="FAD-bd_PCMH-like_sf"/>
</dbReference>
<evidence type="ECO:0000259" key="5">
    <source>
        <dbReference type="PROSITE" id="PS51387"/>
    </source>
</evidence>
<dbReference type="FunFam" id="1.10.45.10:FF:000001">
    <property type="entry name" value="D-lactate dehydrogenase mitochondrial"/>
    <property type="match status" value="1"/>
</dbReference>
<dbReference type="PANTHER" id="PTHR42934">
    <property type="entry name" value="GLYCOLATE OXIDASE SUBUNIT GLCD"/>
    <property type="match status" value="1"/>
</dbReference>
<protein>
    <submittedName>
        <fullName evidence="6">Glycolate oxidase</fullName>
    </submittedName>
</protein>
<dbReference type="Gene3D" id="1.10.45.10">
    <property type="entry name" value="Vanillyl-alcohol Oxidase, Chain A, domain 4"/>
    <property type="match status" value="1"/>
</dbReference>
<evidence type="ECO:0000256" key="3">
    <source>
        <dbReference type="ARBA" id="ARBA00022827"/>
    </source>
</evidence>
<dbReference type="SUPFAM" id="SSF56176">
    <property type="entry name" value="FAD-binding/transporter-associated domain-like"/>
    <property type="match status" value="1"/>
</dbReference>
<evidence type="ECO:0000256" key="1">
    <source>
        <dbReference type="ARBA" id="ARBA00001974"/>
    </source>
</evidence>
<dbReference type="SUPFAM" id="SSF55103">
    <property type="entry name" value="FAD-linked oxidases, C-terminal domain"/>
    <property type="match status" value="1"/>
</dbReference>
<evidence type="ECO:0000256" key="2">
    <source>
        <dbReference type="ARBA" id="ARBA00022630"/>
    </source>
</evidence>
<dbReference type="PANTHER" id="PTHR42934:SF2">
    <property type="entry name" value="GLYCOLATE OXIDASE SUBUNIT GLCD"/>
    <property type="match status" value="1"/>
</dbReference>
<accession>A0A1G9V9Q4</accession>
<feature type="domain" description="FAD-binding PCMH-type" evidence="5">
    <location>
        <begin position="44"/>
        <end position="224"/>
    </location>
</feature>
<sequence length="471" mass="51551">MKMIQKEKIDLAHIVSLFKEISGDQYVLTDPDDLYHYERDQTLNLNFNFDILIKPASAQEISNIVQLCNQYSLPITPRGGGTGVTGGALPLEAGVVLSLERLNKIIEINKTDSYVLAESGVITADLCESVEEHGLYFPIRPTSSFSSFIGGNVAENSGSINSCKYGTTSRYVLNLEVVLPSGEIIWTGANVSKNVTGLNLTQLFVGSEGILGIVTKIVYQLLPKPKSEVMLLAGFKSLEDACHAILEIKGSSVFPSGVELISLNAIQLTTAYMEKKLPLTDPDIQAQLLISLQELSDAEMEHSLLTTSAILEKYTERDVLVAETLPEKKAIAELRVNIGNALTADHKYYRDIDACVPVSALCDYVWGVEQICMESNIEVISFGHAIDGNLHTNLVFDKKSGLVDPLILNEVLTRIYRFAISKGGVISGEHGIGFLQKEFLPLQLSNSELNLMISIKNLIDPNGIMNPGKIF</sequence>
<dbReference type="Gene3D" id="3.30.465.10">
    <property type="match status" value="1"/>
</dbReference>